<dbReference type="RefSeq" id="WP_258809981.1">
    <property type="nucleotide sequence ID" value="NZ_JANUGU010000001.1"/>
</dbReference>
<dbReference type="InterPro" id="IPR017557">
    <property type="entry name" value="Holo-ACP_synthase"/>
</dbReference>
<dbReference type="Proteomes" id="UP001204621">
    <property type="component" value="Unassembled WGS sequence"/>
</dbReference>
<evidence type="ECO:0000259" key="4">
    <source>
        <dbReference type="Pfam" id="PF20866"/>
    </source>
</evidence>
<keyword evidence="2" id="KW-0548">Nucleotidyltransferase</keyword>
<keyword evidence="6" id="KW-1185">Reference proteome</keyword>
<accession>A0ABT2CS43</accession>
<protein>
    <submittedName>
        <fullName evidence="5">Malonate decarboxylase holo-ACP synthase</fullName>
    </submittedName>
</protein>
<keyword evidence="1" id="KW-0808">Transferase</keyword>
<evidence type="ECO:0000313" key="6">
    <source>
        <dbReference type="Proteomes" id="UP001204621"/>
    </source>
</evidence>
<evidence type="ECO:0000313" key="5">
    <source>
        <dbReference type="EMBL" id="MCS0656805.1"/>
    </source>
</evidence>
<dbReference type="NCBIfam" id="TIGR03135">
    <property type="entry name" value="malonate_mdcG"/>
    <property type="match status" value="1"/>
</dbReference>
<proteinExistence type="predicted"/>
<comment type="caution">
    <text evidence="5">The sequence shown here is derived from an EMBL/GenBank/DDBJ whole genome shotgun (WGS) entry which is preliminary data.</text>
</comment>
<dbReference type="Pfam" id="PF20866">
    <property type="entry name" value="MdcG_N"/>
    <property type="match status" value="1"/>
</dbReference>
<feature type="domain" description="Phosphoribosyl-dephospho-CoA transferase MdcG N-terminal" evidence="4">
    <location>
        <begin position="4"/>
        <end position="72"/>
    </location>
</feature>
<feature type="domain" description="Phosphoribosyl-dephospho-CoA transferase MdcG C-terminal" evidence="3">
    <location>
        <begin position="75"/>
        <end position="193"/>
    </location>
</feature>
<reference evidence="5 6" key="1">
    <citation type="submission" date="2022-08" db="EMBL/GenBank/DDBJ databases">
        <title>Reclassification of Massilia species as members of the genera Telluria, Duganella, Pseudoduganella, Mokoshia gen. nov. and Zemynaea gen. nov. using orthogonal and non-orthogonal genome-based approaches.</title>
        <authorList>
            <person name="Bowman J.P."/>
        </authorList>
    </citation>
    <scope>NUCLEOTIDE SEQUENCE [LARGE SCALE GENOMIC DNA]</scope>
    <source>
        <strain evidence="5 6">JCM 31606</strain>
    </source>
</reference>
<evidence type="ECO:0000256" key="2">
    <source>
        <dbReference type="ARBA" id="ARBA00022695"/>
    </source>
</evidence>
<gene>
    <name evidence="5" type="ORF">NX778_01865</name>
</gene>
<dbReference type="Pfam" id="PF10620">
    <property type="entry name" value="MdcG"/>
    <property type="match status" value="1"/>
</dbReference>
<dbReference type="InterPro" id="IPR049180">
    <property type="entry name" value="MdcG_C"/>
</dbReference>
<dbReference type="EMBL" id="JANUGU010000001">
    <property type="protein sequence ID" value="MCS0656805.1"/>
    <property type="molecule type" value="Genomic_DNA"/>
</dbReference>
<organism evidence="5 6">
    <name type="scientific">Massilia terrae</name>
    <dbReference type="NCBI Taxonomy" id="1811224"/>
    <lineage>
        <taxon>Bacteria</taxon>
        <taxon>Pseudomonadati</taxon>
        <taxon>Pseudomonadota</taxon>
        <taxon>Betaproteobacteria</taxon>
        <taxon>Burkholderiales</taxon>
        <taxon>Oxalobacteraceae</taxon>
        <taxon>Telluria group</taxon>
        <taxon>Massilia</taxon>
    </lineage>
</organism>
<evidence type="ECO:0000256" key="1">
    <source>
        <dbReference type="ARBA" id="ARBA00022679"/>
    </source>
</evidence>
<name>A0ABT2CS43_9BURK</name>
<sequence length="200" mass="21270">MPFRPHDLLWLRPGSFEPAAELPAWLDDAAPVVVRRDVVAGDRIPAGARGLQRNQRCAGYVHADAVVRCVSPEMLSEPIEPCDWPCVAALLSLKPQLDALGLDWGPVGGAGFWLATGLPVLRPDSDLDLLVRAPARLETAVIAALCALRDSAACRLDIQIDTGAGGFALSEYARGAGRVLLKTAHGPMLVADPWEALEPG</sequence>
<dbReference type="InterPro" id="IPR048903">
    <property type="entry name" value="MdcG_N"/>
</dbReference>
<evidence type="ECO:0000259" key="3">
    <source>
        <dbReference type="Pfam" id="PF10620"/>
    </source>
</evidence>
<dbReference type="NCBIfam" id="NF002332">
    <property type="entry name" value="PRK01293.1"/>
    <property type="match status" value="1"/>
</dbReference>